<dbReference type="PANTHER" id="PTHR28060:SF1">
    <property type="entry name" value="ATP SYNTHASE SUBUNIT J, MITOCHONDRIAL"/>
    <property type="match status" value="1"/>
</dbReference>
<accession>A0A0N8PZN2</accession>
<feature type="region of interest" description="Disordered" evidence="1">
    <location>
        <begin position="40"/>
        <end position="60"/>
    </location>
</feature>
<dbReference type="Proteomes" id="UP000053890">
    <property type="component" value="Unassembled WGS sequence"/>
</dbReference>
<sequence length="60" mass="6739">MFGMRAWPTPFLRPMWPFMAGGALTFYGVAKMQSAMLEVPEWRDSPKNPMPRAPAATTAH</sequence>
<dbReference type="GO" id="GO:0045259">
    <property type="term" value="C:proton-transporting ATP synthase complex"/>
    <property type="evidence" value="ECO:0007669"/>
    <property type="project" value="InterPro"/>
</dbReference>
<protein>
    <submittedName>
        <fullName evidence="2">Uncharacterized protein</fullName>
    </submittedName>
</protein>
<reference evidence="2 3" key="1">
    <citation type="journal article" date="2015" name="Front. Microbiol.">
        <title>Genome sequence of the plant growth promoting endophytic yeast Rhodotorula graminis WP1.</title>
        <authorList>
            <person name="Firrincieli A."/>
            <person name="Otillar R."/>
            <person name="Salamov A."/>
            <person name="Schmutz J."/>
            <person name="Khan Z."/>
            <person name="Redman R.S."/>
            <person name="Fleck N.D."/>
            <person name="Lindquist E."/>
            <person name="Grigoriev I.V."/>
            <person name="Doty S.L."/>
        </authorList>
    </citation>
    <scope>NUCLEOTIDE SEQUENCE [LARGE SCALE GENOMIC DNA]</scope>
    <source>
        <strain evidence="2 3">WP1</strain>
    </source>
</reference>
<dbReference type="AlphaFoldDB" id="A0A0N8PZN2"/>
<dbReference type="GeneID" id="28979173"/>
<dbReference type="GO" id="GO:0046933">
    <property type="term" value="F:proton-transporting ATP synthase activity, rotational mechanism"/>
    <property type="evidence" value="ECO:0007669"/>
    <property type="project" value="TreeGrafter"/>
</dbReference>
<dbReference type="PANTHER" id="PTHR28060">
    <property type="entry name" value="ATP SYNTHASE SUBUNIT J, MITOCHONDRIAL"/>
    <property type="match status" value="1"/>
</dbReference>
<organism evidence="2 3">
    <name type="scientific">Rhodotorula graminis (strain WP1)</name>
    <dbReference type="NCBI Taxonomy" id="578459"/>
    <lineage>
        <taxon>Eukaryota</taxon>
        <taxon>Fungi</taxon>
        <taxon>Dikarya</taxon>
        <taxon>Basidiomycota</taxon>
        <taxon>Pucciniomycotina</taxon>
        <taxon>Microbotryomycetes</taxon>
        <taxon>Sporidiobolales</taxon>
        <taxon>Sporidiobolaceae</taxon>
        <taxon>Rhodotorula</taxon>
    </lineage>
</organism>
<evidence type="ECO:0000313" key="2">
    <source>
        <dbReference type="EMBL" id="KPV72797.1"/>
    </source>
</evidence>
<dbReference type="Pfam" id="PF04911">
    <property type="entry name" value="ATP-synt_J"/>
    <property type="match status" value="1"/>
</dbReference>
<proteinExistence type="predicted"/>
<dbReference type="OrthoDB" id="5520611at2759"/>
<keyword evidence="3" id="KW-1185">Reference proteome</keyword>
<evidence type="ECO:0000256" key="1">
    <source>
        <dbReference type="SAM" id="MobiDB-lite"/>
    </source>
</evidence>
<dbReference type="EMBL" id="KQ474085">
    <property type="protein sequence ID" value="KPV72797.1"/>
    <property type="molecule type" value="Genomic_DNA"/>
</dbReference>
<name>A0A0N8PZN2_RHOGW</name>
<dbReference type="STRING" id="578459.A0A0N8PZN2"/>
<evidence type="ECO:0000313" key="3">
    <source>
        <dbReference type="Proteomes" id="UP000053890"/>
    </source>
</evidence>
<dbReference type="RefSeq" id="XP_018268846.1">
    <property type="nucleotide sequence ID" value="XM_018418726.1"/>
</dbReference>
<dbReference type="InterPro" id="IPR006995">
    <property type="entry name" value="ATP_synth_F0_jsu"/>
</dbReference>
<dbReference type="OMA" id="WPFMISA"/>
<gene>
    <name evidence="2" type="ORF">RHOBADRAFT_65513</name>
</gene>